<evidence type="ECO:0000313" key="9">
    <source>
        <dbReference type="Proteomes" id="UP001276659"/>
    </source>
</evidence>
<evidence type="ECO:0000256" key="2">
    <source>
        <dbReference type="ARBA" id="ARBA00022741"/>
    </source>
</evidence>
<dbReference type="GO" id="GO:0009396">
    <property type="term" value="P:folic acid-containing compound biosynthetic process"/>
    <property type="evidence" value="ECO:0007669"/>
    <property type="project" value="TreeGrafter"/>
</dbReference>
<dbReference type="InterPro" id="IPR024185">
    <property type="entry name" value="FTHF_cligase-like_sf"/>
</dbReference>
<dbReference type="EMBL" id="JASNWA010000004">
    <property type="protein sequence ID" value="KAK3176776.1"/>
    <property type="molecule type" value="Genomic_DNA"/>
</dbReference>
<dbReference type="PANTHER" id="PTHR23407">
    <property type="entry name" value="ATPASE INHIBITOR/5-FORMYLTETRAHYDROFOLATE CYCLO-LIGASE"/>
    <property type="match status" value="1"/>
</dbReference>
<keyword evidence="2 6" id="KW-0547">Nucleotide-binding</keyword>
<feature type="binding site" evidence="6">
    <location>
        <begin position="15"/>
        <end position="19"/>
    </location>
    <ligand>
        <name>ATP</name>
        <dbReference type="ChEBI" id="CHEBI:30616"/>
    </ligand>
</feature>
<organism evidence="8 9">
    <name type="scientific">Lepraria neglecta</name>
    <dbReference type="NCBI Taxonomy" id="209136"/>
    <lineage>
        <taxon>Eukaryota</taxon>
        <taxon>Fungi</taxon>
        <taxon>Dikarya</taxon>
        <taxon>Ascomycota</taxon>
        <taxon>Pezizomycotina</taxon>
        <taxon>Lecanoromycetes</taxon>
        <taxon>OSLEUM clade</taxon>
        <taxon>Lecanoromycetidae</taxon>
        <taxon>Lecanorales</taxon>
        <taxon>Lecanorineae</taxon>
        <taxon>Stereocaulaceae</taxon>
        <taxon>Lepraria</taxon>
    </lineage>
</organism>
<dbReference type="Pfam" id="PF01812">
    <property type="entry name" value="5-FTHF_cyc-lig"/>
    <property type="match status" value="1"/>
</dbReference>
<evidence type="ECO:0000256" key="3">
    <source>
        <dbReference type="ARBA" id="ARBA00022840"/>
    </source>
</evidence>
<dbReference type="PIRSF" id="PIRSF006806">
    <property type="entry name" value="FTHF_cligase"/>
    <property type="match status" value="1"/>
</dbReference>
<evidence type="ECO:0000256" key="6">
    <source>
        <dbReference type="PIRSR" id="PIRSR006806-1"/>
    </source>
</evidence>
<reference evidence="8" key="1">
    <citation type="submission" date="2022-11" db="EMBL/GenBank/DDBJ databases">
        <title>Chromosomal genome sequence assembly and mating type (MAT) locus characterization of the leprose asexual lichenized fungus Lepraria neglecta (Nyl.) Erichsen.</title>
        <authorList>
            <person name="Allen J.L."/>
            <person name="Pfeffer B."/>
        </authorList>
    </citation>
    <scope>NUCLEOTIDE SEQUENCE</scope>
    <source>
        <strain evidence="8">Allen 5258</strain>
    </source>
</reference>
<dbReference type="GO" id="GO:0005739">
    <property type="term" value="C:mitochondrion"/>
    <property type="evidence" value="ECO:0007669"/>
    <property type="project" value="TreeGrafter"/>
</dbReference>
<dbReference type="InterPro" id="IPR002698">
    <property type="entry name" value="FTHF_cligase"/>
</dbReference>
<accession>A0AAD9ZDX8</accession>
<dbReference type="PANTHER" id="PTHR23407:SF1">
    <property type="entry name" value="5-FORMYLTETRAHYDROFOLATE CYCLO-LIGASE"/>
    <property type="match status" value="1"/>
</dbReference>
<proteinExistence type="inferred from homology"/>
<evidence type="ECO:0000256" key="4">
    <source>
        <dbReference type="ARBA" id="ARBA00036539"/>
    </source>
</evidence>
<feature type="region of interest" description="Disordered" evidence="7">
    <location>
        <begin position="141"/>
        <end position="162"/>
    </location>
</feature>
<dbReference type="Gene3D" id="3.40.50.10420">
    <property type="entry name" value="NagB/RpiA/CoA transferase-like"/>
    <property type="match status" value="1"/>
</dbReference>
<feature type="binding site" evidence="6">
    <location>
        <begin position="183"/>
        <end position="191"/>
    </location>
    <ligand>
        <name>ATP</name>
        <dbReference type="ChEBI" id="CHEBI:30616"/>
    </ligand>
</feature>
<evidence type="ECO:0000256" key="1">
    <source>
        <dbReference type="ARBA" id="ARBA00010638"/>
    </source>
</evidence>
<dbReference type="SUPFAM" id="SSF100950">
    <property type="entry name" value="NagB/RpiA/CoA transferase-like"/>
    <property type="match status" value="1"/>
</dbReference>
<gene>
    <name evidence="8" type="ORF">OEA41_008101</name>
</gene>
<comment type="similarity">
    <text evidence="1">Belongs to the 5-formyltetrahydrofolate cyclo-ligase family.</text>
</comment>
<evidence type="ECO:0000256" key="7">
    <source>
        <dbReference type="SAM" id="MobiDB-lite"/>
    </source>
</evidence>
<dbReference type="AlphaFoldDB" id="A0AAD9ZDX8"/>
<sequence length="247" mass="27858">MSRIDDEMAGLRVAKKELRGLMRQRLSQLPEESLFQQSNAATHALLSMPEYQNANRIGIYLSMPKGEMSTGAIVTDAFGHRKQVFVPYLYKTQSKDQGKPQSVMEMVSLHSISDWEGLSRDAWGIPTVPEKSIVERQRVLGDKHSHNEDHKEGSQNDINRKTGTEKLDMIVMPGMAFDRGLSRLGHGKGFYDYFLQRYRSSKGAPMPFLVGLALDVQLLQEPQKIPTDASDWRLDALVVGNGKVVRR</sequence>
<keyword evidence="3 6" id="KW-0067">ATP-binding</keyword>
<comment type="caution">
    <text evidence="8">The sequence shown here is derived from an EMBL/GenBank/DDBJ whole genome shotgun (WGS) entry which is preliminary data.</text>
</comment>
<dbReference type="Proteomes" id="UP001276659">
    <property type="component" value="Unassembled WGS sequence"/>
</dbReference>
<feature type="binding site" evidence="6">
    <location>
        <position position="61"/>
    </location>
    <ligand>
        <name>substrate</name>
    </ligand>
</feature>
<protein>
    <recommendedName>
        <fullName evidence="5">5-formyltetrahydrofolate cyclo-ligase</fullName>
        <ecNumber evidence="5">6.3.3.2</ecNumber>
    </recommendedName>
</protein>
<comment type="catalytic activity">
    <reaction evidence="4">
        <text>(6S)-5-formyl-5,6,7,8-tetrahydrofolate + ATP = (6R)-5,10-methenyltetrahydrofolate + ADP + phosphate</text>
        <dbReference type="Rhea" id="RHEA:10488"/>
        <dbReference type="ChEBI" id="CHEBI:30616"/>
        <dbReference type="ChEBI" id="CHEBI:43474"/>
        <dbReference type="ChEBI" id="CHEBI:57455"/>
        <dbReference type="ChEBI" id="CHEBI:57457"/>
        <dbReference type="ChEBI" id="CHEBI:456216"/>
        <dbReference type="EC" id="6.3.3.2"/>
    </reaction>
</comment>
<dbReference type="GO" id="GO:0005524">
    <property type="term" value="F:ATP binding"/>
    <property type="evidence" value="ECO:0007669"/>
    <property type="project" value="UniProtKB-KW"/>
</dbReference>
<evidence type="ECO:0000313" key="8">
    <source>
        <dbReference type="EMBL" id="KAK3176776.1"/>
    </source>
</evidence>
<dbReference type="InterPro" id="IPR037171">
    <property type="entry name" value="NagB/RpiA_transferase-like"/>
</dbReference>
<name>A0AAD9ZDX8_9LECA</name>
<keyword evidence="9" id="KW-1185">Reference proteome</keyword>
<dbReference type="GO" id="GO:0030272">
    <property type="term" value="F:5-formyltetrahydrofolate cyclo-ligase activity"/>
    <property type="evidence" value="ECO:0007669"/>
    <property type="project" value="UniProtKB-EC"/>
</dbReference>
<feature type="binding site" evidence="6">
    <location>
        <position position="67"/>
    </location>
    <ligand>
        <name>substrate</name>
    </ligand>
</feature>
<dbReference type="GO" id="GO:0035999">
    <property type="term" value="P:tetrahydrofolate interconversion"/>
    <property type="evidence" value="ECO:0007669"/>
    <property type="project" value="TreeGrafter"/>
</dbReference>
<evidence type="ECO:0000256" key="5">
    <source>
        <dbReference type="ARBA" id="ARBA00038966"/>
    </source>
</evidence>
<dbReference type="EC" id="6.3.3.2" evidence="5"/>